<protein>
    <recommendedName>
        <fullName evidence="3">DUF3866 family protein</fullName>
    </recommendedName>
</protein>
<proteinExistence type="predicted"/>
<comment type="caution">
    <text evidence="1">The sequence shown here is derived from an EMBL/GenBank/DDBJ whole genome shotgun (WGS) entry which is preliminary data.</text>
</comment>
<gene>
    <name evidence="1" type="ORF">JCM9152_2396</name>
</gene>
<dbReference type="AlphaFoldDB" id="W4QH50"/>
<dbReference type="STRING" id="1236971.JCM9152_2396"/>
<reference evidence="1" key="1">
    <citation type="journal article" date="2014" name="Genome Announc.">
        <title>Draft Genome Sequences of Three Alkaliphilic Bacillus Strains, Bacillus wakoensis JCM 9140T, Bacillus akibai JCM 9157T, and Bacillus hemicellulosilyticus JCM 9152T.</title>
        <authorList>
            <person name="Yuki M."/>
            <person name="Oshima K."/>
            <person name="Suda W."/>
            <person name="Oshida Y."/>
            <person name="Kitamura K."/>
            <person name="Iida T."/>
            <person name="Hattori M."/>
            <person name="Ohkuma M."/>
        </authorList>
    </citation>
    <scope>NUCLEOTIDE SEQUENCE [LARGE SCALE GENOMIC DNA]</scope>
    <source>
        <strain evidence="1">JCM 9152</strain>
    </source>
</reference>
<organism evidence="1 2">
    <name type="scientific">Halalkalibacter hemicellulosilyticusJCM 9152</name>
    <dbReference type="NCBI Taxonomy" id="1236971"/>
    <lineage>
        <taxon>Bacteria</taxon>
        <taxon>Bacillati</taxon>
        <taxon>Bacillota</taxon>
        <taxon>Bacilli</taxon>
        <taxon>Bacillales</taxon>
        <taxon>Bacillaceae</taxon>
        <taxon>Halalkalibacter</taxon>
    </lineage>
</organism>
<dbReference type="Proteomes" id="UP000018895">
    <property type="component" value="Unassembled WGS sequence"/>
</dbReference>
<keyword evidence="2" id="KW-1185">Reference proteome</keyword>
<dbReference type="InterPro" id="IPR024479">
    <property type="entry name" value="DUF3866"/>
</dbReference>
<dbReference type="OrthoDB" id="3401376at2"/>
<dbReference type="Pfam" id="PF12982">
    <property type="entry name" value="DUF3866"/>
    <property type="match status" value="1"/>
</dbReference>
<accession>W4QH50</accession>
<evidence type="ECO:0000313" key="1">
    <source>
        <dbReference type="EMBL" id="GAE30963.1"/>
    </source>
</evidence>
<sequence length="360" mass="40507">MKRMYREIEVTVQAISFEDDHIQKLRTDKGAKQAILYKRFCSEAAVGDIVIVNVTATDLQLGTGGWDIVVSHRHKALHWKAENEGHIMKARYTPCQHSVQTIESQESDFHALFQKSFSLAGLPVFLAELHSMIPLAFSLLKVKYPKKRLCVIIDDQASLPLFISDQLREIKKTHTLITITVGQAFGGDYEAITVASALQFAYNVLEVDCLLISVGPGVVGSGSYYGFAGMIQAHWSHIVSALQGRPIWIPRISFIDKRSRHFGLSHHTLTTLCEFTFKPASIPFPFMDQEKLKIIKAQLVEREPYASDHHIYFSSVRVDEWVEEALKASPLPIQSMGKTFAEDPHFFCAVAEALRFGLES</sequence>
<name>W4QH50_9BACI</name>
<evidence type="ECO:0000313" key="2">
    <source>
        <dbReference type="Proteomes" id="UP000018895"/>
    </source>
</evidence>
<dbReference type="EMBL" id="BAUU01000015">
    <property type="protein sequence ID" value="GAE30963.1"/>
    <property type="molecule type" value="Genomic_DNA"/>
</dbReference>
<evidence type="ECO:0008006" key="3">
    <source>
        <dbReference type="Google" id="ProtNLM"/>
    </source>
</evidence>